<dbReference type="EMBL" id="PJQL01003027">
    <property type="protein sequence ID" value="RCH82399.1"/>
    <property type="molecule type" value="Genomic_DNA"/>
</dbReference>
<feature type="signal peptide" evidence="1">
    <location>
        <begin position="1"/>
        <end position="17"/>
    </location>
</feature>
<feature type="chain" id="PRO_5016794888" evidence="1">
    <location>
        <begin position="18"/>
        <end position="229"/>
    </location>
</feature>
<organism evidence="2 3">
    <name type="scientific">Rhizopus azygosporus</name>
    <name type="common">Rhizopus microsporus var. azygosporus</name>
    <dbReference type="NCBI Taxonomy" id="86630"/>
    <lineage>
        <taxon>Eukaryota</taxon>
        <taxon>Fungi</taxon>
        <taxon>Fungi incertae sedis</taxon>
        <taxon>Mucoromycota</taxon>
        <taxon>Mucoromycotina</taxon>
        <taxon>Mucoromycetes</taxon>
        <taxon>Mucorales</taxon>
        <taxon>Mucorineae</taxon>
        <taxon>Rhizopodaceae</taxon>
        <taxon>Rhizopus</taxon>
    </lineage>
</organism>
<comment type="caution">
    <text evidence="2">The sequence shown here is derived from an EMBL/GenBank/DDBJ whole genome shotgun (WGS) entry which is preliminary data.</text>
</comment>
<keyword evidence="1" id="KW-0732">Signal</keyword>
<evidence type="ECO:0000256" key="1">
    <source>
        <dbReference type="SAM" id="SignalP"/>
    </source>
</evidence>
<reference evidence="2 3" key="1">
    <citation type="journal article" date="2018" name="G3 (Bethesda)">
        <title>Phylogenetic and Phylogenomic Definition of Rhizopus Species.</title>
        <authorList>
            <person name="Gryganskyi A.P."/>
            <person name="Golan J."/>
            <person name="Dolatabadi S."/>
            <person name="Mondo S."/>
            <person name="Robb S."/>
            <person name="Idnurm A."/>
            <person name="Muszewska A."/>
            <person name="Steczkiewicz K."/>
            <person name="Masonjones S."/>
            <person name="Liao H.L."/>
            <person name="Gajdeczka M.T."/>
            <person name="Anike F."/>
            <person name="Vuek A."/>
            <person name="Anishchenko I.M."/>
            <person name="Voigt K."/>
            <person name="de Hoog G.S."/>
            <person name="Smith M.E."/>
            <person name="Heitman J."/>
            <person name="Vilgalys R."/>
            <person name="Stajich J.E."/>
        </authorList>
    </citation>
    <scope>NUCLEOTIDE SEQUENCE [LARGE SCALE GENOMIC DNA]</scope>
    <source>
        <strain evidence="2 3">CBS 357.93</strain>
    </source>
</reference>
<sequence length="229" mass="26181">MVFILLFMITLVHSILCFPFVTSRNTKNCSISNEFMHIDQDLDLEQGRNPDLTKRSDFGYIYTLNSSTISLSADIDLGSKLVTQEILSSSAVAILSHISYSETNSTLLLQGWISPMNRFRIQQLDNIVHLELRTYSYDEKNHQWFSKFFSDTRITGRIQRTNTDQTQQDSSQQLVLELTPYDAPNEHLQIVSSASGDGQWIDWNSSCNFSPQKRSDQSIQEIIDSAILL</sequence>
<accession>A0A367IXR3</accession>
<proteinExistence type="predicted"/>
<evidence type="ECO:0000313" key="2">
    <source>
        <dbReference type="EMBL" id="RCH82399.1"/>
    </source>
</evidence>
<protein>
    <submittedName>
        <fullName evidence="2">Uncharacterized protein</fullName>
    </submittedName>
</protein>
<dbReference type="OrthoDB" id="2276070at2759"/>
<keyword evidence="3" id="KW-1185">Reference proteome</keyword>
<dbReference type="Proteomes" id="UP000252139">
    <property type="component" value="Unassembled WGS sequence"/>
</dbReference>
<name>A0A367IXR3_RHIAZ</name>
<gene>
    <name evidence="2" type="ORF">CU097_002435</name>
</gene>
<evidence type="ECO:0000313" key="3">
    <source>
        <dbReference type="Proteomes" id="UP000252139"/>
    </source>
</evidence>
<dbReference type="AlphaFoldDB" id="A0A367IXR3"/>